<dbReference type="Pfam" id="PF00400">
    <property type="entry name" value="WD40"/>
    <property type="match status" value="2"/>
</dbReference>
<dbReference type="CTD" id="8588879"/>
<dbReference type="RefSeq" id="XP_002646880.2">
    <property type="nucleotide sequence ID" value="XM_002646834.2"/>
</dbReference>
<evidence type="ECO:0000256" key="6">
    <source>
        <dbReference type="PROSITE-ProRule" id="PRU00221"/>
    </source>
</evidence>
<evidence type="ECO:0000256" key="2">
    <source>
        <dbReference type="ARBA" id="ARBA00022574"/>
    </source>
</evidence>
<evidence type="ECO:0000313" key="9">
    <source>
        <dbReference type="Proteomes" id="UP000008549"/>
    </source>
</evidence>
<dbReference type="SUPFAM" id="SSF50978">
    <property type="entry name" value="WD40 repeat-like"/>
    <property type="match status" value="1"/>
</dbReference>
<evidence type="ECO:0000256" key="5">
    <source>
        <dbReference type="ARBA" id="ARBA00023163"/>
    </source>
</evidence>
<gene>
    <name evidence="8 10" type="ORF">CBG19573</name>
    <name evidence="8" type="ORF">CBG_19573</name>
</gene>
<dbReference type="InterPro" id="IPR036322">
    <property type="entry name" value="WD40_repeat_dom_sf"/>
</dbReference>
<evidence type="ECO:0000256" key="7">
    <source>
        <dbReference type="SAM" id="MobiDB-lite"/>
    </source>
</evidence>
<evidence type="ECO:0000256" key="3">
    <source>
        <dbReference type="ARBA" id="ARBA00022737"/>
    </source>
</evidence>
<accession>A8XVX6</accession>
<dbReference type="WormBase" id="CBG19573">
    <property type="protein sequence ID" value="CBP47897"/>
    <property type="gene ID" value="WBGene00038766"/>
</dbReference>
<feature type="compositionally biased region" description="Basic and acidic residues" evidence="7">
    <location>
        <begin position="16"/>
        <end position="28"/>
    </location>
</feature>
<dbReference type="GO" id="GO:0035098">
    <property type="term" value="C:ESC/E(Z) complex"/>
    <property type="evidence" value="ECO:0000318"/>
    <property type="project" value="GO_Central"/>
</dbReference>
<evidence type="ECO:0000256" key="4">
    <source>
        <dbReference type="ARBA" id="ARBA00023015"/>
    </source>
</evidence>
<dbReference type="OMA" id="LYTVAWC"/>
<feature type="repeat" description="WD" evidence="6">
    <location>
        <begin position="139"/>
        <end position="181"/>
    </location>
</feature>
<reference evidence="8 9" key="2">
    <citation type="journal article" date="2011" name="PLoS Genet.">
        <title>Caenorhabditis briggsae recombinant inbred line genotypes reveal inter-strain incompatibility and the evolution of recombination.</title>
        <authorList>
            <person name="Ross J.A."/>
            <person name="Koboldt D.C."/>
            <person name="Staisch J.E."/>
            <person name="Chamberlin H.M."/>
            <person name="Gupta B.P."/>
            <person name="Miller R.D."/>
            <person name="Baird S.E."/>
            <person name="Haag E.S."/>
        </authorList>
    </citation>
    <scope>NUCLEOTIDE SEQUENCE [LARGE SCALE GENOMIC DNA]</scope>
    <source>
        <strain evidence="8 9">AF16</strain>
    </source>
</reference>
<dbReference type="GO" id="GO:0000122">
    <property type="term" value="P:negative regulation of transcription by RNA polymerase II"/>
    <property type="evidence" value="ECO:0000318"/>
    <property type="project" value="GO_Central"/>
</dbReference>
<dbReference type="GO" id="GO:0031507">
    <property type="term" value="P:heterochromatin formation"/>
    <property type="evidence" value="ECO:0000318"/>
    <property type="project" value="GO_Central"/>
</dbReference>
<dbReference type="HOGENOM" id="CLU_032683_4_1_1"/>
<evidence type="ECO:0000256" key="1">
    <source>
        <dbReference type="ARBA" id="ARBA00008075"/>
    </source>
</evidence>
<dbReference type="GeneID" id="8588879"/>
<dbReference type="eggNOG" id="KOG1034">
    <property type="taxonomic scope" value="Eukaryota"/>
</dbReference>
<keyword evidence="5" id="KW-0804">Transcription</keyword>
<dbReference type="AlphaFoldDB" id="A8XVX6"/>
<dbReference type="EMBL" id="HE601321">
    <property type="protein sequence ID" value="CAP36795.2"/>
    <property type="molecule type" value="Genomic_DNA"/>
</dbReference>
<dbReference type="InParanoid" id="A8XVX6"/>
<comment type="similarity">
    <text evidence="1">Belongs to the WD repeat ESC family.</text>
</comment>
<protein>
    <submittedName>
        <fullName evidence="8">Protein CBG19573</fullName>
    </submittedName>
</protein>
<name>A8XVX6_CAEBR</name>
<sequence length="422" mass="47844">MAPSRRKTSRISSPNFKHDSTDTNSKDHPLKQFIGSSRLFEKPISSFYGCAFNPFISKNENPIAAAVGDEYISIYSFPQFQPEMVMKARIQLTNKDSLYTVAWCYDNLDPRNPHKIVTGGESGVVYVLDAATSSLDRQLVGHMDAVNDIRRSPKNSALVATASKDSTVRLFHIRSESCLDWSLDASMIVSCGHDHRVVGWNLTQNPIKRHLRRCLMIVDLGYKLGVVKSFQNEKQWELEKLYDLEGHSLIFCRPSHVISNVHHGTADCVRTVQLNNKTYVLSRNCGGDDQISLWRFGRMNESQRSVPSEKGFREDHTLLAKKKMIDGAAWFAKFDMDPVRKRWLCTTGDRGTVHFYDMRNQFNENPFQTIKANPKSVITRQVAFSPNGRIVLVVGDGGFVGRIDRMPASGPKAPKNIWKMIR</sequence>
<dbReference type="SMART" id="SM00320">
    <property type="entry name" value="WD40"/>
    <property type="match status" value="4"/>
</dbReference>
<keyword evidence="3" id="KW-0677">Repeat</keyword>
<dbReference type="InterPro" id="IPR051243">
    <property type="entry name" value="PcG_WD-repeat"/>
</dbReference>
<keyword evidence="4" id="KW-0805">Transcription regulation</keyword>
<keyword evidence="9" id="KW-1185">Reference proteome</keyword>
<dbReference type="PANTHER" id="PTHR10253">
    <property type="entry name" value="POLYCOMB PROTEIN"/>
    <property type="match status" value="1"/>
</dbReference>
<feature type="region of interest" description="Disordered" evidence="7">
    <location>
        <begin position="1"/>
        <end position="28"/>
    </location>
</feature>
<reference evidence="8 9" key="1">
    <citation type="journal article" date="2003" name="PLoS Biol.">
        <title>The genome sequence of Caenorhabditis briggsae: a platform for comparative genomics.</title>
        <authorList>
            <person name="Stein L.D."/>
            <person name="Bao Z."/>
            <person name="Blasiar D."/>
            <person name="Blumenthal T."/>
            <person name="Brent M.R."/>
            <person name="Chen N."/>
            <person name="Chinwalla A."/>
            <person name="Clarke L."/>
            <person name="Clee C."/>
            <person name="Coghlan A."/>
            <person name="Coulson A."/>
            <person name="D'Eustachio P."/>
            <person name="Fitch D.H."/>
            <person name="Fulton L.A."/>
            <person name="Fulton R.E."/>
            <person name="Griffiths-Jones S."/>
            <person name="Harris T.W."/>
            <person name="Hillier L.W."/>
            <person name="Kamath R."/>
            <person name="Kuwabara P.E."/>
            <person name="Mardis E.R."/>
            <person name="Marra M.A."/>
            <person name="Miner T.L."/>
            <person name="Minx P."/>
            <person name="Mullikin J.C."/>
            <person name="Plumb R.W."/>
            <person name="Rogers J."/>
            <person name="Schein J.E."/>
            <person name="Sohrmann M."/>
            <person name="Spieth J."/>
            <person name="Stajich J.E."/>
            <person name="Wei C."/>
            <person name="Willey D."/>
            <person name="Wilson R.K."/>
            <person name="Durbin R."/>
            <person name="Waterston R.H."/>
        </authorList>
    </citation>
    <scope>NUCLEOTIDE SEQUENCE [LARGE SCALE GENOMIC DNA]</scope>
    <source>
        <strain evidence="8 9">AF16</strain>
    </source>
</reference>
<dbReference type="InterPro" id="IPR001680">
    <property type="entry name" value="WD40_rpt"/>
</dbReference>
<dbReference type="Gene3D" id="2.130.10.10">
    <property type="entry name" value="YVTN repeat-like/Quinoprotein amine dehydrogenase"/>
    <property type="match status" value="1"/>
</dbReference>
<dbReference type="InterPro" id="IPR015943">
    <property type="entry name" value="WD40/YVTN_repeat-like_dom_sf"/>
</dbReference>
<dbReference type="Proteomes" id="UP000008549">
    <property type="component" value="Unassembled WGS sequence"/>
</dbReference>
<proteinExistence type="inferred from homology"/>
<organism evidence="8 9">
    <name type="scientific">Caenorhabditis briggsae</name>
    <dbReference type="NCBI Taxonomy" id="6238"/>
    <lineage>
        <taxon>Eukaryota</taxon>
        <taxon>Metazoa</taxon>
        <taxon>Ecdysozoa</taxon>
        <taxon>Nematoda</taxon>
        <taxon>Chromadorea</taxon>
        <taxon>Rhabditida</taxon>
        <taxon>Rhabditina</taxon>
        <taxon>Rhabditomorpha</taxon>
        <taxon>Rhabditoidea</taxon>
        <taxon>Rhabditidae</taxon>
        <taxon>Peloderinae</taxon>
        <taxon>Caenorhabditis</taxon>
    </lineage>
</organism>
<keyword evidence="2 6" id="KW-0853">WD repeat</keyword>
<evidence type="ECO:0000313" key="8">
    <source>
        <dbReference type="EMBL" id="CAP36795.2"/>
    </source>
</evidence>
<evidence type="ECO:0000313" key="10">
    <source>
        <dbReference type="WormBase" id="CBG19573"/>
    </source>
</evidence>
<dbReference type="STRING" id="6238.A8XVX6"/>
<dbReference type="PROSITE" id="PS50082">
    <property type="entry name" value="WD_REPEATS_2"/>
    <property type="match status" value="1"/>
</dbReference>
<dbReference type="KEGG" id="cbr:CBG_19573"/>